<protein>
    <submittedName>
        <fullName evidence="1">Uncharacterized protein</fullName>
    </submittedName>
</protein>
<dbReference type="AlphaFoldDB" id="A0A644X127"/>
<sequence>MAYRFEKSKTAVCNPDLASTIKAESRPSGITLRISIGSGKSQKTFNLLLPLIVENPFVGSYKNNSRLSSNTDDPLSQGILYIP</sequence>
<accession>A0A644X127</accession>
<evidence type="ECO:0000313" key="1">
    <source>
        <dbReference type="EMBL" id="MPM09830.1"/>
    </source>
</evidence>
<organism evidence="1">
    <name type="scientific">bioreactor metagenome</name>
    <dbReference type="NCBI Taxonomy" id="1076179"/>
    <lineage>
        <taxon>unclassified sequences</taxon>
        <taxon>metagenomes</taxon>
        <taxon>ecological metagenomes</taxon>
    </lineage>
</organism>
<dbReference type="EMBL" id="VSSQ01001617">
    <property type="protein sequence ID" value="MPM09830.1"/>
    <property type="molecule type" value="Genomic_DNA"/>
</dbReference>
<comment type="caution">
    <text evidence="1">The sequence shown here is derived from an EMBL/GenBank/DDBJ whole genome shotgun (WGS) entry which is preliminary data.</text>
</comment>
<gene>
    <name evidence="1" type="ORF">SDC9_56153</name>
</gene>
<proteinExistence type="predicted"/>
<name>A0A644X127_9ZZZZ</name>
<reference evidence="1" key="1">
    <citation type="submission" date="2019-08" db="EMBL/GenBank/DDBJ databases">
        <authorList>
            <person name="Kucharzyk K."/>
            <person name="Murdoch R.W."/>
            <person name="Higgins S."/>
            <person name="Loffler F."/>
        </authorList>
    </citation>
    <scope>NUCLEOTIDE SEQUENCE</scope>
</reference>